<accession>A0A371IM62</accession>
<dbReference type="Pfam" id="PF01212">
    <property type="entry name" value="Beta_elim_lyase"/>
    <property type="match status" value="1"/>
</dbReference>
<dbReference type="Proteomes" id="UP000093352">
    <property type="component" value="Unassembled WGS sequence"/>
</dbReference>
<evidence type="ECO:0000256" key="3">
    <source>
        <dbReference type="ARBA" id="ARBA00022898"/>
    </source>
</evidence>
<dbReference type="GO" id="GO:0008483">
    <property type="term" value="F:transaminase activity"/>
    <property type="evidence" value="ECO:0007669"/>
    <property type="project" value="UniProtKB-KW"/>
</dbReference>
<evidence type="ECO:0000313" key="6">
    <source>
        <dbReference type="Proteomes" id="UP000093352"/>
    </source>
</evidence>
<dbReference type="PANTHER" id="PTHR48097">
    <property type="entry name" value="L-THREONINE ALDOLASE-RELATED"/>
    <property type="match status" value="1"/>
</dbReference>
<dbReference type="PANTHER" id="PTHR48097:SF5">
    <property type="entry name" value="LOW SPECIFICITY L-THREONINE ALDOLASE"/>
    <property type="match status" value="1"/>
</dbReference>
<dbReference type="InterPro" id="IPR015422">
    <property type="entry name" value="PyrdxlP-dep_Trfase_small"/>
</dbReference>
<proteinExistence type="inferred from homology"/>
<dbReference type="EMBL" id="MBEW02000006">
    <property type="protein sequence ID" value="RDY21593.1"/>
    <property type="molecule type" value="Genomic_DNA"/>
</dbReference>
<dbReference type="Gene3D" id="3.40.640.10">
    <property type="entry name" value="Type I PLP-dependent aspartate aminotransferase-like (Major domain)"/>
    <property type="match status" value="1"/>
</dbReference>
<organism evidence="5 6">
    <name type="scientific">Criibacterium bergeronii</name>
    <dbReference type="NCBI Taxonomy" id="1871336"/>
    <lineage>
        <taxon>Bacteria</taxon>
        <taxon>Bacillati</taxon>
        <taxon>Bacillota</taxon>
        <taxon>Clostridia</taxon>
        <taxon>Peptostreptococcales</taxon>
        <taxon>Filifactoraceae</taxon>
        <taxon>Criibacterium</taxon>
    </lineage>
</organism>
<keyword evidence="5" id="KW-0032">Aminotransferase</keyword>
<dbReference type="AlphaFoldDB" id="A0A371IM62"/>
<keyword evidence="3" id="KW-0663">Pyridoxal phosphate</keyword>
<dbReference type="InterPro" id="IPR015421">
    <property type="entry name" value="PyrdxlP-dep_Trfase_major"/>
</dbReference>
<evidence type="ECO:0000313" key="5">
    <source>
        <dbReference type="EMBL" id="RDY21593.1"/>
    </source>
</evidence>
<dbReference type="InterPro" id="IPR001597">
    <property type="entry name" value="ArAA_b-elim_lyase/Thr_aldolase"/>
</dbReference>
<dbReference type="GO" id="GO:0016829">
    <property type="term" value="F:lyase activity"/>
    <property type="evidence" value="ECO:0007669"/>
    <property type="project" value="InterPro"/>
</dbReference>
<evidence type="ECO:0000256" key="1">
    <source>
        <dbReference type="ARBA" id="ARBA00001933"/>
    </source>
</evidence>
<evidence type="ECO:0000259" key="4">
    <source>
        <dbReference type="Pfam" id="PF01212"/>
    </source>
</evidence>
<dbReference type="InterPro" id="IPR015424">
    <property type="entry name" value="PyrdxlP-dep_Trfase"/>
</dbReference>
<keyword evidence="5" id="KW-0808">Transferase</keyword>
<comment type="caution">
    <text evidence="5">The sequence shown here is derived from an EMBL/GenBank/DDBJ whole genome shotgun (WGS) entry which is preliminary data.</text>
</comment>
<feature type="domain" description="Aromatic amino acid beta-eliminating lyase/threonine aldolase" evidence="4">
    <location>
        <begin position="19"/>
        <end position="233"/>
    </location>
</feature>
<dbReference type="Gene3D" id="3.90.1150.10">
    <property type="entry name" value="Aspartate Aminotransferase, domain 1"/>
    <property type="match status" value="1"/>
</dbReference>
<gene>
    <name evidence="5" type="ORF">BBG48_004380</name>
</gene>
<reference evidence="5 6" key="1">
    <citation type="journal article" date="2016" name="Genome Announc.">
        <title>Draft Genome Sequence of Criibacterium bergeronii gen. nov., sp. nov., Strain CCRI-22567T, Isolated from a Vaginal Sample from a Woman with Bacterial Vaginosis.</title>
        <authorList>
            <person name="Maheux A.F."/>
            <person name="Berube E."/>
            <person name="Boudreau D.K."/>
            <person name="Raymond F."/>
            <person name="Corbeil J."/>
            <person name="Roy P.H."/>
            <person name="Boissinot M."/>
            <person name="Omar R.F."/>
        </authorList>
    </citation>
    <scope>NUCLEOTIDE SEQUENCE [LARGE SCALE GENOMIC DNA]</scope>
    <source>
        <strain evidence="5 6">CCRI-22567</strain>
    </source>
</reference>
<dbReference type="RefSeq" id="WP_068912273.1">
    <property type="nucleotide sequence ID" value="NZ_MBEW02000006.1"/>
</dbReference>
<dbReference type="STRING" id="1871336.BBG48_01680"/>
<dbReference type="GO" id="GO:0006520">
    <property type="term" value="P:amino acid metabolic process"/>
    <property type="evidence" value="ECO:0007669"/>
    <property type="project" value="InterPro"/>
</dbReference>
<name>A0A371IM62_9FIRM</name>
<comment type="similarity">
    <text evidence="2">Belongs to the threonine aldolase family.</text>
</comment>
<sequence length="341" mass="38847">MYYFINDYNEIMHEKILDAITKNNMVQTKGYGDDKFCDEAKELIKKSFYCPNSDVYFFMAGTQTNLTIIDAMLTRSFEAVIAVDTAHINVHEGGAIEASGHKIMNCPNENGKLNPKYIEKIMEVNLKDDHMSLPKAVYISNSTELGSIYKLDELKAIWEMCKKYDLYLFLDGARLGSALCSDKNDIKKEVLAKYTDVFYIGGTKNGAPMGEAVVINNDALKKEFTRQMKCRGSISAKSKIIGISFAELFRDNLYFELAKYANDLAIKIYDKLKSKYKFYSEVESNQIFMQISNAQIEKLKQSFAVEVPYVLDEKTSVIRIVTSWATDAKKVDELIELLLNM</sequence>
<keyword evidence="6" id="KW-1185">Reference proteome</keyword>
<protein>
    <submittedName>
        <fullName evidence="5">Aminotransferase class V-fold PLP-dependent enzyme</fullName>
    </submittedName>
</protein>
<dbReference type="SUPFAM" id="SSF53383">
    <property type="entry name" value="PLP-dependent transferases"/>
    <property type="match status" value="1"/>
</dbReference>
<comment type="cofactor">
    <cofactor evidence="1">
        <name>pyridoxal 5'-phosphate</name>
        <dbReference type="ChEBI" id="CHEBI:597326"/>
    </cofactor>
</comment>
<evidence type="ECO:0000256" key="2">
    <source>
        <dbReference type="ARBA" id="ARBA00006966"/>
    </source>
</evidence>